<dbReference type="PANTHER" id="PTHR31431">
    <property type="entry name" value="NUCLEOPORIN NUP188 HOMOLOG"/>
    <property type="match status" value="1"/>
</dbReference>
<sequence>MATTTTPSSTDQAVTTTNSVDPSLWWDSFSLLLTDLENSPPSSDLPPHLVKKMNANHAWFLDTVSRFKPPNEKSREVLNSHRVNVGSHQLTIQPELKDAALKISLILGLDEVQAYILVKRVIERNTLAIDLIANELLHSVMLQYYIERQCLLKCTRQIIMHALYVGTSKEGSAVMDEAQKLISDGLEGRLLSVLENLLSSCHPDHMDVDLFTLWAEETLIEDNLILDILFLAYYESYCTCNGKQWKKLCSLYEGIVLGSSNFGRLAISTEALQSIYHAKVQLLLILIETLDLENLLQMIHDEMPFRQGSTALSLSDIQEIDAIISSFSAFEAKDSGPLILSWAVFLCLLSSLPGKQENNVLMDIDHVGYVRQAFEAAALSYFLEILQSDILKHSDGPIAGYRSVLRTFISAFIASYEISLQLEDNTLKLILDILCKIYRKEESLCIQFWDRDSFIDGPIRCLLCNLEGEFPFRTMEFVRLLSALCEGTWPAECVYNFLDKSVGISSLFEISNDSLIDEVSQIVETRLPLYIPGVEGLLIPSNTRGHILKVVDGNTALIRWEYTQSGVLLLLLRLAQELYLNSTEEVLVTLDLLSRLVSFNTAVCYGLLEIGNSLHREGTCMNEHIEKYISVNVAEIICTLVKRISPNSNGALMMSMGVNILAKMLKCSPSRIAAVALNTNIFDVALRMNPFNVRFDGLSSGSWLLPGRLANMLLIDCENNDSCCPLTLSVLDFTMQLVKTGVENDVVLALVVFSLQYVLVNHEYWKYKVKHARWKVTLKVLEVMKECIWSIPYCQKLGEVVRNILFCDSSIHSALFRIVCTTAQALEKLYVSRLCELMEIEGLQLSICSVLDILFSMLTDLSQDILPSLPVFHQAVLSSAIKPIPVVTAMLSLMSYFRNPTIQVGAAKVLSILFVLADCSQPYVFGNACFGLDEKKITYLRHCLNSILCDQSPSNEDLSVATFKLLTSAAHYQPAFIVAVIAAKENADVKLSDATGVKQSNEATVGSLGSSDANLLVAVLQYVGQSTDLVKSNPCVLLNVLNFLKALWQGAARFMNILDWLRNSKNFWKQLSNSILQDASMEGSLSENLSEREFLNIAYRHQCQSAVLQIMAYETFLQKKLLRAELLVKQTNESLNDRKEKAVETEKPKDASFLGLKDILSTLREGLVLANLIKSYASCEYDNDIYLRAKIAAGLLSVHVMEKLKNGDTGSLSVSLIEKIHVLLKKLSELPAFLELVAQYTQHGYSEGKELHGLILSDLYYHLHGELDGRKIDPGPFKELCQYLVKSKFLQMYRHKYNGDLFAHAKDVYLFDSLRFRADLGIDLWDYSEWKASKAVAETMLLCLQDANSMVLLASSKLSALKSLITILSMNEEDLSEKKAINDREIPQQLILSCIDQVCQCLQATIESLVPLPDASEDILDFIVAQAELLLHLIRYVQNNLSLSSCVLVLKTSGSVLKVLNDFRPLVLGVKDAMKLLLMLLLLSVKSSHKNSNFGGAMKMESIEAIAEASNASLGLLPLLCNCMEPAEHCTLSLTIIDLILKGFLMPNTWFPITQKHLQLQHLVLKLQDNNSRTSISIILKFLLTLARVREGAEMLFAAGFLPSLRVLFADLSEGNSFSAIQSEMNVVNSSDKIEKPQDIWGLGLAVVTAMIQSLGDSSSCADIVDYVIVYFLSEKAYLISYYLSAPEFPSDDCDKKRARSQKIPTSLSALKETEHTLMLICVLAKHRNSWMKAMKEMDSHLRERSIHLLAFISRGTQRLGESHSGAAPLLCHPVLKEEFNWYKKPSLVDSRSGWFALSPLGCGLNPRFSAVSSKTTALVVKDQGTETTDPASHTYFSDTIATQIYRIAFLLLKFLCLQAEGAIKRAEEVGFVGLAHFPELPMPEILHGLQDQGIAIVTELCGANKLKQVPSQIQGVCILLLQITEMALYLEFCVSQICGIRPALGHVEDFSKELKFLMKATEGHAFLKGSVKSLNHIISFVYPGLLQTEGFM</sequence>
<evidence type="ECO:0000313" key="1">
    <source>
        <dbReference type="EMBL" id="KAF5947007.1"/>
    </source>
</evidence>
<gene>
    <name evidence="1" type="ORF">HYC85_017235</name>
</gene>
<dbReference type="GO" id="GO:0006405">
    <property type="term" value="P:RNA export from nucleus"/>
    <property type="evidence" value="ECO:0007669"/>
    <property type="project" value="TreeGrafter"/>
</dbReference>
<evidence type="ECO:0000313" key="2">
    <source>
        <dbReference type="Proteomes" id="UP000593564"/>
    </source>
</evidence>
<dbReference type="InterPro" id="IPR044840">
    <property type="entry name" value="Nup188"/>
</dbReference>
<keyword evidence="2" id="KW-1185">Reference proteome</keyword>
<dbReference type="Proteomes" id="UP000593564">
    <property type="component" value="Unassembled WGS sequence"/>
</dbReference>
<dbReference type="PANTHER" id="PTHR31431:SF1">
    <property type="entry name" value="NUCLEOPORIN NUP188"/>
    <property type="match status" value="1"/>
</dbReference>
<comment type="caution">
    <text evidence="1">The sequence shown here is derived from an EMBL/GenBank/DDBJ whole genome shotgun (WGS) entry which is preliminary data.</text>
</comment>
<dbReference type="GO" id="GO:0017056">
    <property type="term" value="F:structural constituent of nuclear pore"/>
    <property type="evidence" value="ECO:0007669"/>
    <property type="project" value="InterPro"/>
</dbReference>
<name>A0A7J7H370_CAMSI</name>
<accession>A0A7J7H370</accession>
<reference evidence="1 2" key="2">
    <citation type="submission" date="2020-07" db="EMBL/GenBank/DDBJ databases">
        <title>Genome assembly of wild tea tree DASZ reveals pedigree and selection history of tea varieties.</title>
        <authorList>
            <person name="Zhang W."/>
        </authorList>
    </citation>
    <scope>NUCLEOTIDE SEQUENCE [LARGE SCALE GENOMIC DNA]</scope>
    <source>
        <strain evidence="2">cv. G240</strain>
        <tissue evidence="1">Leaf</tissue>
    </source>
</reference>
<dbReference type="GO" id="GO:0044611">
    <property type="term" value="C:nuclear pore inner ring"/>
    <property type="evidence" value="ECO:0007669"/>
    <property type="project" value="TreeGrafter"/>
</dbReference>
<reference evidence="2" key="1">
    <citation type="journal article" date="2020" name="Nat. Commun.">
        <title>Genome assembly of wild tea tree DASZ reveals pedigree and selection history of tea varieties.</title>
        <authorList>
            <person name="Zhang W."/>
            <person name="Zhang Y."/>
            <person name="Qiu H."/>
            <person name="Guo Y."/>
            <person name="Wan H."/>
            <person name="Zhang X."/>
            <person name="Scossa F."/>
            <person name="Alseekh S."/>
            <person name="Zhang Q."/>
            <person name="Wang P."/>
            <person name="Xu L."/>
            <person name="Schmidt M.H."/>
            <person name="Jia X."/>
            <person name="Li D."/>
            <person name="Zhu A."/>
            <person name="Guo F."/>
            <person name="Chen W."/>
            <person name="Ni D."/>
            <person name="Usadel B."/>
            <person name="Fernie A.R."/>
            <person name="Wen W."/>
        </authorList>
    </citation>
    <scope>NUCLEOTIDE SEQUENCE [LARGE SCALE GENOMIC DNA]</scope>
    <source>
        <strain evidence="2">cv. G240</strain>
    </source>
</reference>
<protein>
    <submittedName>
        <fullName evidence="1">Uncharacterized protein</fullName>
    </submittedName>
</protein>
<dbReference type="GO" id="GO:0006606">
    <property type="term" value="P:protein import into nucleus"/>
    <property type="evidence" value="ECO:0007669"/>
    <property type="project" value="TreeGrafter"/>
</dbReference>
<dbReference type="EMBL" id="JACBKZ010000007">
    <property type="protein sequence ID" value="KAF5947007.1"/>
    <property type="molecule type" value="Genomic_DNA"/>
</dbReference>
<organism evidence="1 2">
    <name type="scientific">Camellia sinensis</name>
    <name type="common">Tea plant</name>
    <name type="synonym">Thea sinensis</name>
    <dbReference type="NCBI Taxonomy" id="4442"/>
    <lineage>
        <taxon>Eukaryota</taxon>
        <taxon>Viridiplantae</taxon>
        <taxon>Streptophyta</taxon>
        <taxon>Embryophyta</taxon>
        <taxon>Tracheophyta</taxon>
        <taxon>Spermatophyta</taxon>
        <taxon>Magnoliopsida</taxon>
        <taxon>eudicotyledons</taxon>
        <taxon>Gunneridae</taxon>
        <taxon>Pentapetalae</taxon>
        <taxon>asterids</taxon>
        <taxon>Ericales</taxon>
        <taxon>Theaceae</taxon>
        <taxon>Camellia</taxon>
    </lineage>
</organism>
<proteinExistence type="predicted"/>